<reference evidence="2" key="1">
    <citation type="submission" date="2017-07" db="EMBL/GenBank/DDBJ databases">
        <title>Taro Niue Genome Assembly and Annotation.</title>
        <authorList>
            <person name="Atibalentja N."/>
            <person name="Keating K."/>
            <person name="Fields C.J."/>
        </authorList>
    </citation>
    <scope>NUCLEOTIDE SEQUENCE</scope>
    <source>
        <strain evidence="2">Niue_2</strain>
        <tissue evidence="2">Leaf</tissue>
    </source>
</reference>
<sequence length="89" mass="9803">MRLHEENEKLFDRLTEKASLGGSQAQQVLIQFLQSGACLFIAIFRGQLVALFLFPYPVPWLQTIRKVPLCCLGIVSLIGTISSSALIGP</sequence>
<proteinExistence type="predicted"/>
<accession>A0A843WVK8</accession>
<feature type="transmembrane region" description="Helical" evidence="1">
    <location>
        <begin position="67"/>
        <end position="87"/>
    </location>
</feature>
<protein>
    <submittedName>
        <fullName evidence="2">Uncharacterized protein</fullName>
    </submittedName>
</protein>
<evidence type="ECO:0000313" key="3">
    <source>
        <dbReference type="Proteomes" id="UP000652761"/>
    </source>
</evidence>
<keyword evidence="1" id="KW-1133">Transmembrane helix</keyword>
<dbReference type="EMBL" id="NMUH01003655">
    <property type="protein sequence ID" value="MQM06550.1"/>
    <property type="molecule type" value="Genomic_DNA"/>
</dbReference>
<keyword evidence="1" id="KW-0812">Transmembrane</keyword>
<keyword evidence="1" id="KW-0472">Membrane</keyword>
<gene>
    <name evidence="2" type="ORF">Taro_039374</name>
</gene>
<feature type="transmembrane region" description="Helical" evidence="1">
    <location>
        <begin position="32"/>
        <end position="55"/>
    </location>
</feature>
<organism evidence="2 3">
    <name type="scientific">Colocasia esculenta</name>
    <name type="common">Wild taro</name>
    <name type="synonym">Arum esculentum</name>
    <dbReference type="NCBI Taxonomy" id="4460"/>
    <lineage>
        <taxon>Eukaryota</taxon>
        <taxon>Viridiplantae</taxon>
        <taxon>Streptophyta</taxon>
        <taxon>Embryophyta</taxon>
        <taxon>Tracheophyta</taxon>
        <taxon>Spermatophyta</taxon>
        <taxon>Magnoliopsida</taxon>
        <taxon>Liliopsida</taxon>
        <taxon>Araceae</taxon>
        <taxon>Aroideae</taxon>
        <taxon>Colocasieae</taxon>
        <taxon>Colocasia</taxon>
    </lineage>
</organism>
<dbReference type="AlphaFoldDB" id="A0A843WVK8"/>
<keyword evidence="3" id="KW-1185">Reference proteome</keyword>
<dbReference type="Proteomes" id="UP000652761">
    <property type="component" value="Unassembled WGS sequence"/>
</dbReference>
<evidence type="ECO:0000313" key="2">
    <source>
        <dbReference type="EMBL" id="MQM06550.1"/>
    </source>
</evidence>
<comment type="caution">
    <text evidence="2">The sequence shown here is derived from an EMBL/GenBank/DDBJ whole genome shotgun (WGS) entry which is preliminary data.</text>
</comment>
<name>A0A843WVK8_COLES</name>
<evidence type="ECO:0000256" key="1">
    <source>
        <dbReference type="SAM" id="Phobius"/>
    </source>
</evidence>